<gene>
    <name evidence="2" type="ORF">L486_02934</name>
</gene>
<evidence type="ECO:0000256" key="1">
    <source>
        <dbReference type="SAM" id="MobiDB-lite"/>
    </source>
</evidence>
<dbReference type="Proteomes" id="UP000092583">
    <property type="component" value="Unassembled WGS sequence"/>
</dbReference>
<evidence type="ECO:0000313" key="2">
    <source>
        <dbReference type="EMBL" id="OCF60254.1"/>
    </source>
</evidence>
<reference evidence="2 3" key="1">
    <citation type="submission" date="2013-07" db="EMBL/GenBank/DDBJ databases">
        <title>The Genome Sequence of Kwoniella mangroviensis CBS10435.</title>
        <authorList>
            <consortium name="The Broad Institute Genome Sequencing Platform"/>
            <person name="Cuomo C."/>
            <person name="Litvintseva A."/>
            <person name="Chen Y."/>
            <person name="Heitman J."/>
            <person name="Sun S."/>
            <person name="Springer D."/>
            <person name="Dromer F."/>
            <person name="Young S.K."/>
            <person name="Zeng Q."/>
            <person name="Gargeya S."/>
            <person name="Fitzgerald M."/>
            <person name="Abouelleil A."/>
            <person name="Alvarado L."/>
            <person name="Berlin A.M."/>
            <person name="Chapman S.B."/>
            <person name="Dewar J."/>
            <person name="Goldberg J."/>
            <person name="Griggs A."/>
            <person name="Gujja S."/>
            <person name="Hansen M."/>
            <person name="Howarth C."/>
            <person name="Imamovic A."/>
            <person name="Larimer J."/>
            <person name="McCowan C."/>
            <person name="Murphy C."/>
            <person name="Pearson M."/>
            <person name="Priest M."/>
            <person name="Roberts A."/>
            <person name="Saif S."/>
            <person name="Shea T."/>
            <person name="Sykes S."/>
            <person name="Wortman J."/>
            <person name="Nusbaum C."/>
            <person name="Birren B."/>
        </authorList>
    </citation>
    <scope>NUCLEOTIDE SEQUENCE [LARGE SCALE GENOMIC DNA]</scope>
    <source>
        <strain evidence="2 3">CBS 10435</strain>
    </source>
</reference>
<protein>
    <submittedName>
        <fullName evidence="2">Uncharacterized protein</fullName>
    </submittedName>
</protein>
<proteinExistence type="predicted"/>
<feature type="compositionally biased region" description="Low complexity" evidence="1">
    <location>
        <begin position="73"/>
        <end position="88"/>
    </location>
</feature>
<feature type="compositionally biased region" description="Low complexity" evidence="1">
    <location>
        <begin position="110"/>
        <end position="124"/>
    </location>
</feature>
<feature type="region of interest" description="Disordered" evidence="1">
    <location>
        <begin position="73"/>
        <end position="160"/>
    </location>
</feature>
<keyword evidence="3" id="KW-1185">Reference proteome</keyword>
<name>A0A1B9IXU7_9TREE</name>
<evidence type="ECO:0000313" key="3">
    <source>
        <dbReference type="Proteomes" id="UP000092583"/>
    </source>
</evidence>
<sequence>MVNFRGTSIFPSPSSSSISSTAQSISSGSQADLSLPSSSVSSWYDRCRFSSSAASALKQFRTKLARGIAPSGSYQPSYSNSNYNSHSSTGPSLHVHGDIYIYPSRDSESSSDSSDPPSEANASSTSSDAPYHIDNRSALTPYSRQTPYFTPNKPRSILNAYNGGRQTELWGSKSSSYRYAPQSSFGASSALTSTNNNYSSWTGDESLNGVQPKVNLNSYGTLFGRAAQSKSQTSTTSSSNGFVPKKGGYGFDWGPRLGTGRVSVSGSNFSVASGADSQISDLSDAISELSKMIKSRGGSVTITFTTSTHN</sequence>
<dbReference type="AlphaFoldDB" id="A0A1B9IXU7"/>
<feature type="compositionally biased region" description="Polar residues" evidence="1">
    <location>
        <begin position="137"/>
        <end position="149"/>
    </location>
</feature>
<feature type="region of interest" description="Disordered" evidence="1">
    <location>
        <begin position="1"/>
        <end position="38"/>
    </location>
</feature>
<dbReference type="EMBL" id="KI669460">
    <property type="protein sequence ID" value="OCF60254.1"/>
    <property type="molecule type" value="Genomic_DNA"/>
</dbReference>
<organism evidence="2 3">
    <name type="scientific">Kwoniella mangroviensis CBS 10435</name>
    <dbReference type="NCBI Taxonomy" id="1331196"/>
    <lineage>
        <taxon>Eukaryota</taxon>
        <taxon>Fungi</taxon>
        <taxon>Dikarya</taxon>
        <taxon>Basidiomycota</taxon>
        <taxon>Agaricomycotina</taxon>
        <taxon>Tremellomycetes</taxon>
        <taxon>Tremellales</taxon>
        <taxon>Cryptococcaceae</taxon>
        <taxon>Kwoniella</taxon>
    </lineage>
</organism>
<reference evidence="3" key="2">
    <citation type="submission" date="2013-12" db="EMBL/GenBank/DDBJ databases">
        <title>Evolution of pathogenesis and genome organization in the Tremellales.</title>
        <authorList>
            <person name="Cuomo C."/>
            <person name="Litvintseva A."/>
            <person name="Heitman J."/>
            <person name="Chen Y."/>
            <person name="Sun S."/>
            <person name="Springer D."/>
            <person name="Dromer F."/>
            <person name="Young S."/>
            <person name="Zeng Q."/>
            <person name="Chapman S."/>
            <person name="Gujja S."/>
            <person name="Saif S."/>
            <person name="Birren B."/>
        </authorList>
    </citation>
    <scope>NUCLEOTIDE SEQUENCE [LARGE SCALE GENOMIC DNA]</scope>
    <source>
        <strain evidence="3">CBS 10435</strain>
    </source>
</reference>
<accession>A0A1B9IXU7</accession>